<reference evidence="1 2" key="1">
    <citation type="journal article" date="2019" name="Nat. Ecol. Evol.">
        <title>Megaphylogeny resolves global patterns of mushroom evolution.</title>
        <authorList>
            <person name="Varga T."/>
            <person name="Krizsan K."/>
            <person name="Foldi C."/>
            <person name="Dima B."/>
            <person name="Sanchez-Garcia M."/>
            <person name="Sanchez-Ramirez S."/>
            <person name="Szollosi G.J."/>
            <person name="Szarkandi J.G."/>
            <person name="Papp V."/>
            <person name="Albert L."/>
            <person name="Andreopoulos W."/>
            <person name="Angelini C."/>
            <person name="Antonin V."/>
            <person name="Barry K.W."/>
            <person name="Bougher N.L."/>
            <person name="Buchanan P."/>
            <person name="Buyck B."/>
            <person name="Bense V."/>
            <person name="Catcheside P."/>
            <person name="Chovatia M."/>
            <person name="Cooper J."/>
            <person name="Damon W."/>
            <person name="Desjardin D."/>
            <person name="Finy P."/>
            <person name="Geml J."/>
            <person name="Haridas S."/>
            <person name="Hughes K."/>
            <person name="Justo A."/>
            <person name="Karasinski D."/>
            <person name="Kautmanova I."/>
            <person name="Kiss B."/>
            <person name="Kocsube S."/>
            <person name="Kotiranta H."/>
            <person name="LaButti K.M."/>
            <person name="Lechner B.E."/>
            <person name="Liimatainen K."/>
            <person name="Lipzen A."/>
            <person name="Lukacs Z."/>
            <person name="Mihaltcheva S."/>
            <person name="Morgado L.N."/>
            <person name="Niskanen T."/>
            <person name="Noordeloos M.E."/>
            <person name="Ohm R.A."/>
            <person name="Ortiz-Santana B."/>
            <person name="Ovrebo C."/>
            <person name="Racz N."/>
            <person name="Riley R."/>
            <person name="Savchenko A."/>
            <person name="Shiryaev A."/>
            <person name="Soop K."/>
            <person name="Spirin V."/>
            <person name="Szebenyi C."/>
            <person name="Tomsovsky M."/>
            <person name="Tulloss R.E."/>
            <person name="Uehling J."/>
            <person name="Grigoriev I.V."/>
            <person name="Vagvolgyi C."/>
            <person name="Papp T."/>
            <person name="Martin F.M."/>
            <person name="Miettinen O."/>
            <person name="Hibbett D.S."/>
            <person name="Nagy L.G."/>
        </authorList>
    </citation>
    <scope>NUCLEOTIDE SEQUENCE [LARGE SCALE GENOMIC DNA]</scope>
    <source>
        <strain evidence="1 2">FP101781</strain>
    </source>
</reference>
<dbReference type="AlphaFoldDB" id="A0A4Y7TP08"/>
<proteinExistence type="predicted"/>
<comment type="caution">
    <text evidence="1">The sequence shown here is derived from an EMBL/GenBank/DDBJ whole genome shotgun (WGS) entry which is preliminary data.</text>
</comment>
<dbReference type="Proteomes" id="UP000298030">
    <property type="component" value="Unassembled WGS sequence"/>
</dbReference>
<evidence type="ECO:0000313" key="2">
    <source>
        <dbReference type="Proteomes" id="UP000298030"/>
    </source>
</evidence>
<sequence>MRMVSPMTCQRLPYSSRRRPPIQLSSWSPPPSAWKRVNAFPFFKRREPTRLERTSLRKEMHGKTPLMITLFVSTLLVDVAAHTFLSQCIIIPRAGPAPEDELAIWQERSVHSIKDLVPGVLPLLGEVYQLNFNFRLKTFAGQSKAGAWLILLVFCLERVKSVPWVVGELPVADPVTLADLVYIILPVVAVVQSLVYPEVKQDIEDEHTD</sequence>
<dbReference type="OrthoDB" id="2548253at2759"/>
<gene>
    <name evidence="1" type="ORF">FA13DRAFT_1331450</name>
</gene>
<dbReference type="EMBL" id="QPFP01000007">
    <property type="protein sequence ID" value="TEB35259.1"/>
    <property type="molecule type" value="Genomic_DNA"/>
</dbReference>
<protein>
    <submittedName>
        <fullName evidence="1">Uncharacterized protein</fullName>
    </submittedName>
</protein>
<evidence type="ECO:0000313" key="1">
    <source>
        <dbReference type="EMBL" id="TEB35259.1"/>
    </source>
</evidence>
<accession>A0A4Y7TP08</accession>
<organism evidence="1 2">
    <name type="scientific">Coprinellus micaceus</name>
    <name type="common">Glistening ink-cap mushroom</name>
    <name type="synonym">Coprinus micaceus</name>
    <dbReference type="NCBI Taxonomy" id="71717"/>
    <lineage>
        <taxon>Eukaryota</taxon>
        <taxon>Fungi</taxon>
        <taxon>Dikarya</taxon>
        <taxon>Basidiomycota</taxon>
        <taxon>Agaricomycotina</taxon>
        <taxon>Agaricomycetes</taxon>
        <taxon>Agaricomycetidae</taxon>
        <taxon>Agaricales</taxon>
        <taxon>Agaricineae</taxon>
        <taxon>Psathyrellaceae</taxon>
        <taxon>Coprinellus</taxon>
    </lineage>
</organism>
<name>A0A4Y7TP08_COPMI</name>
<keyword evidence="2" id="KW-1185">Reference proteome</keyword>